<protein>
    <recommendedName>
        <fullName evidence="1">HipA-like kinase domain-containing protein</fullName>
    </recommendedName>
</protein>
<dbReference type="EMBL" id="CP014859">
    <property type="protein sequence ID" value="AOS63446.1"/>
    <property type="molecule type" value="Genomic_DNA"/>
</dbReference>
<name>A0AAC9HQH7_9PSEU</name>
<keyword evidence="3" id="KW-1185">Reference proteome</keyword>
<organism evidence="2 3">
    <name type="scientific">Actinoalloteichus hymeniacidonis</name>
    <dbReference type="NCBI Taxonomy" id="340345"/>
    <lineage>
        <taxon>Bacteria</taxon>
        <taxon>Bacillati</taxon>
        <taxon>Actinomycetota</taxon>
        <taxon>Actinomycetes</taxon>
        <taxon>Pseudonocardiales</taxon>
        <taxon>Pseudonocardiaceae</taxon>
        <taxon>Actinoalloteichus</taxon>
    </lineage>
</organism>
<evidence type="ECO:0000313" key="2">
    <source>
        <dbReference type="EMBL" id="AOS63446.1"/>
    </source>
</evidence>
<evidence type="ECO:0000313" key="3">
    <source>
        <dbReference type="Proteomes" id="UP000095210"/>
    </source>
</evidence>
<dbReference type="Pfam" id="PF20613">
    <property type="entry name" value="HipA_2"/>
    <property type="match status" value="1"/>
</dbReference>
<sequence>MGKAARVLPTVTATRYVTPLREGGSLPGLVEADDEGTYVVKFWAAGQGPKVLAAEIIAGELARRLGFRVPDLLMIEMDPRIARHEPDEEVQALLAASAGRNLGMDFLPGAFGFDPDAFPPDPAEAARVLWFDALINNVDRSWRNPNLLRWHRELWLIDHGAALWFHHDWSRAGTAARRPFRADDHVLARHAADPAEAHRELADGVTESVLREVVELVPDQWLVDDDSGSGASAAERRTAYVDHFLARIESAPHWVPGGAA</sequence>
<dbReference type="AlphaFoldDB" id="A0AAC9HQH7"/>
<dbReference type="Proteomes" id="UP000095210">
    <property type="component" value="Chromosome"/>
</dbReference>
<dbReference type="KEGG" id="ahm:TL08_13160"/>
<gene>
    <name evidence="2" type="ORF">TL08_13160</name>
</gene>
<feature type="domain" description="HipA-like kinase" evidence="1">
    <location>
        <begin position="20"/>
        <end position="254"/>
    </location>
</feature>
<dbReference type="InterPro" id="IPR046748">
    <property type="entry name" value="HipA_2"/>
</dbReference>
<reference evidence="3" key="1">
    <citation type="submission" date="2016-03" db="EMBL/GenBank/DDBJ databases">
        <title>Complete genome sequence of the type strain Actinoalloteichus hymeniacidonis DSM 45092.</title>
        <authorList>
            <person name="Schaffert L."/>
            <person name="Albersmeier A."/>
            <person name="Winkler A."/>
            <person name="Kalinowski J."/>
            <person name="Zotchev S."/>
            <person name="Ruckert C."/>
        </authorList>
    </citation>
    <scope>NUCLEOTIDE SEQUENCE [LARGE SCALE GENOMIC DNA]</scope>
    <source>
        <strain evidence="3">HPA177(T) (DSM 45092(T))</strain>
    </source>
</reference>
<accession>A0AAC9HQH7</accession>
<proteinExistence type="predicted"/>
<evidence type="ECO:0000259" key="1">
    <source>
        <dbReference type="Pfam" id="PF20613"/>
    </source>
</evidence>